<feature type="compositionally biased region" description="Basic and acidic residues" evidence="1">
    <location>
        <begin position="1"/>
        <end position="10"/>
    </location>
</feature>
<evidence type="ECO:0000256" key="1">
    <source>
        <dbReference type="SAM" id="MobiDB-lite"/>
    </source>
</evidence>
<feature type="compositionally biased region" description="Polar residues" evidence="1">
    <location>
        <begin position="11"/>
        <end position="20"/>
    </location>
</feature>
<proteinExistence type="predicted"/>
<comment type="caution">
    <text evidence="2">The sequence shown here is derived from an EMBL/GenBank/DDBJ whole genome shotgun (WGS) entry which is preliminary data.</text>
</comment>
<dbReference type="Proteomes" id="UP000320762">
    <property type="component" value="Unassembled WGS sequence"/>
</dbReference>
<feature type="region of interest" description="Disordered" evidence="1">
    <location>
        <begin position="52"/>
        <end position="97"/>
    </location>
</feature>
<dbReference type="EMBL" id="VDMD01000068">
    <property type="protein sequence ID" value="TRM56521.1"/>
    <property type="molecule type" value="Genomic_DNA"/>
</dbReference>
<protein>
    <submittedName>
        <fullName evidence="2">Uncharacterized protein</fullName>
    </submittedName>
</protein>
<evidence type="ECO:0000313" key="2">
    <source>
        <dbReference type="EMBL" id="TRM56521.1"/>
    </source>
</evidence>
<feature type="compositionally biased region" description="Acidic residues" evidence="1">
    <location>
        <begin position="58"/>
        <end position="78"/>
    </location>
</feature>
<accession>A0A550BVH1</accession>
<reference evidence="2 3" key="1">
    <citation type="journal article" date="2019" name="New Phytol.">
        <title>Comparative genomics reveals unique wood-decay strategies and fruiting body development in the Schizophyllaceae.</title>
        <authorList>
            <person name="Almasi E."/>
            <person name="Sahu N."/>
            <person name="Krizsan K."/>
            <person name="Balint B."/>
            <person name="Kovacs G.M."/>
            <person name="Kiss B."/>
            <person name="Cseklye J."/>
            <person name="Drula E."/>
            <person name="Henrissat B."/>
            <person name="Nagy I."/>
            <person name="Chovatia M."/>
            <person name="Adam C."/>
            <person name="LaButti K."/>
            <person name="Lipzen A."/>
            <person name="Riley R."/>
            <person name="Grigoriev I.V."/>
            <person name="Nagy L.G."/>
        </authorList>
    </citation>
    <scope>NUCLEOTIDE SEQUENCE [LARGE SCALE GENOMIC DNA]</scope>
    <source>
        <strain evidence="2 3">NL-1724</strain>
    </source>
</reference>
<name>A0A550BVH1_9AGAR</name>
<organism evidence="2 3">
    <name type="scientific">Schizophyllum amplum</name>
    <dbReference type="NCBI Taxonomy" id="97359"/>
    <lineage>
        <taxon>Eukaryota</taxon>
        <taxon>Fungi</taxon>
        <taxon>Dikarya</taxon>
        <taxon>Basidiomycota</taxon>
        <taxon>Agaricomycotina</taxon>
        <taxon>Agaricomycetes</taxon>
        <taxon>Agaricomycetidae</taxon>
        <taxon>Agaricales</taxon>
        <taxon>Schizophyllaceae</taxon>
        <taxon>Schizophyllum</taxon>
    </lineage>
</organism>
<evidence type="ECO:0000313" key="3">
    <source>
        <dbReference type="Proteomes" id="UP000320762"/>
    </source>
</evidence>
<gene>
    <name evidence="2" type="ORF">BD626DRAFT_575668</name>
</gene>
<keyword evidence="3" id="KW-1185">Reference proteome</keyword>
<feature type="region of interest" description="Disordered" evidence="1">
    <location>
        <begin position="1"/>
        <end position="20"/>
    </location>
</feature>
<dbReference type="AlphaFoldDB" id="A0A550BVH1"/>
<sequence length="97" mass="10870">MSAHAAHPDQTECTVSTQQDNVKWQEMCQRLERINQALVVRNNDLQEELIRMRKLYEPESDTEEESGSEGEAESEQSDDTGGRGADKEDADGSATRV</sequence>